<evidence type="ECO:0000256" key="1">
    <source>
        <dbReference type="ARBA" id="ARBA00004514"/>
    </source>
</evidence>
<keyword evidence="3" id="KW-1005">Bacterial flagellum biogenesis</keyword>
<dbReference type="EMBL" id="RKIK01000063">
    <property type="protein sequence ID" value="ROV58772.1"/>
    <property type="molecule type" value="Genomic_DNA"/>
</dbReference>
<dbReference type="AlphaFoldDB" id="A0A3N3E4G6"/>
<evidence type="ECO:0000313" key="8">
    <source>
        <dbReference type="Proteomes" id="UP000278792"/>
    </source>
</evidence>
<dbReference type="InterPro" id="IPR008622">
    <property type="entry name" value="FliT"/>
</dbReference>
<accession>A0A3N3E4G6</accession>
<evidence type="ECO:0000313" key="6">
    <source>
        <dbReference type="EMBL" id="ROV58772.1"/>
    </source>
</evidence>
<proteinExistence type="predicted"/>
<comment type="subcellular location">
    <subcellularLocation>
        <location evidence="1">Cytoplasm</location>
        <location evidence="1">Cytosol</location>
    </subcellularLocation>
</comment>
<reference evidence="7 8" key="1">
    <citation type="submission" date="2018-11" db="EMBL/GenBank/DDBJ databases">
        <title>Vibrio ponticus strain CAIM 1751 pathogenic for the snapper Lutjanus guttatus.</title>
        <authorList>
            <person name="Soto-Rodriguez S."/>
            <person name="Lozano-Olvera R."/>
            <person name="Gomez-Gil B."/>
        </authorList>
    </citation>
    <scope>NUCLEOTIDE SEQUENCE [LARGE SCALE GENOMIC DNA]</scope>
    <source>
        <strain evidence="7 8">CAIM 1751</strain>
    </source>
</reference>
<keyword evidence="7" id="KW-0282">Flagellum</keyword>
<protein>
    <recommendedName>
        <fullName evidence="5">Flagellar protein FliT</fullName>
    </recommendedName>
</protein>
<keyword evidence="4" id="KW-0143">Chaperone</keyword>
<organism evidence="7 8">
    <name type="scientific">Vibrio ponticus</name>
    <dbReference type="NCBI Taxonomy" id="265668"/>
    <lineage>
        <taxon>Bacteria</taxon>
        <taxon>Pseudomonadati</taxon>
        <taxon>Pseudomonadota</taxon>
        <taxon>Gammaproteobacteria</taxon>
        <taxon>Vibrionales</taxon>
        <taxon>Vibrionaceae</taxon>
        <taxon>Vibrio</taxon>
    </lineage>
</organism>
<keyword evidence="7" id="KW-0966">Cell projection</keyword>
<evidence type="ECO:0000256" key="3">
    <source>
        <dbReference type="ARBA" id="ARBA00022795"/>
    </source>
</evidence>
<dbReference type="Pfam" id="PF05400">
    <property type="entry name" value="FliT"/>
    <property type="match status" value="1"/>
</dbReference>
<evidence type="ECO:0000313" key="7">
    <source>
        <dbReference type="EMBL" id="ROV61617.1"/>
    </source>
</evidence>
<dbReference type="Proteomes" id="UP000278792">
    <property type="component" value="Unassembled WGS sequence"/>
</dbReference>
<dbReference type="RefSeq" id="WP_123780849.1">
    <property type="nucleotide sequence ID" value="NZ_RKIK01000007.1"/>
</dbReference>
<comment type="caution">
    <text evidence="7">The sequence shown here is derived from an EMBL/GenBank/DDBJ whole genome shotgun (WGS) entry which is preliminary data.</text>
</comment>
<gene>
    <name evidence="7" type="ORF">EGH82_04480</name>
    <name evidence="6" type="ORF">EGH82_16735</name>
</gene>
<name>A0A3N3E4G6_9VIBR</name>
<sequence length="107" mass="12464">MQWADDFPAMLAQLSDLDQTIIRELLSTEINSEEIADLVDKREQLLNSLMQLINQSPQLANTEHWQIAVKQTQEVVNLMQDKTKIIGQSLHKYRHGNKSVQQYKKFL</sequence>
<evidence type="ECO:0000256" key="2">
    <source>
        <dbReference type="ARBA" id="ARBA00022490"/>
    </source>
</evidence>
<evidence type="ECO:0000256" key="4">
    <source>
        <dbReference type="ARBA" id="ARBA00023186"/>
    </source>
</evidence>
<evidence type="ECO:0000256" key="5">
    <source>
        <dbReference type="ARBA" id="ARBA00093797"/>
    </source>
</evidence>
<keyword evidence="7" id="KW-0969">Cilium</keyword>
<keyword evidence="2" id="KW-0963">Cytoplasm</keyword>
<dbReference type="EMBL" id="RKIK01000007">
    <property type="protein sequence ID" value="ROV61617.1"/>
    <property type="molecule type" value="Genomic_DNA"/>
</dbReference>